<comment type="caution">
    <text evidence="2">The sequence shown here is derived from an EMBL/GenBank/DDBJ whole genome shotgun (WGS) entry which is preliminary data.</text>
</comment>
<feature type="region of interest" description="Disordered" evidence="1">
    <location>
        <begin position="81"/>
        <end position="116"/>
    </location>
</feature>
<organism evidence="2">
    <name type="scientific">Tanacetum cinerariifolium</name>
    <name type="common">Dalmatian daisy</name>
    <name type="synonym">Chrysanthemum cinerariifolium</name>
    <dbReference type="NCBI Taxonomy" id="118510"/>
    <lineage>
        <taxon>Eukaryota</taxon>
        <taxon>Viridiplantae</taxon>
        <taxon>Streptophyta</taxon>
        <taxon>Embryophyta</taxon>
        <taxon>Tracheophyta</taxon>
        <taxon>Spermatophyta</taxon>
        <taxon>Magnoliopsida</taxon>
        <taxon>eudicotyledons</taxon>
        <taxon>Gunneridae</taxon>
        <taxon>Pentapetalae</taxon>
        <taxon>asterids</taxon>
        <taxon>campanulids</taxon>
        <taxon>Asterales</taxon>
        <taxon>Asteraceae</taxon>
        <taxon>Asteroideae</taxon>
        <taxon>Anthemideae</taxon>
        <taxon>Anthemidinae</taxon>
        <taxon>Tanacetum</taxon>
    </lineage>
</organism>
<dbReference type="EMBL" id="BKCJ011072965">
    <property type="protein sequence ID" value="GFC79987.1"/>
    <property type="molecule type" value="Genomic_DNA"/>
</dbReference>
<evidence type="ECO:0000313" key="2">
    <source>
        <dbReference type="EMBL" id="GFC79987.1"/>
    </source>
</evidence>
<accession>A0A699R4L0</accession>
<dbReference type="AlphaFoldDB" id="A0A699R4L0"/>
<reference evidence="2" key="1">
    <citation type="journal article" date="2019" name="Sci. Rep.">
        <title>Draft genome of Tanacetum cinerariifolium, the natural source of mosquito coil.</title>
        <authorList>
            <person name="Yamashiro T."/>
            <person name="Shiraishi A."/>
            <person name="Satake H."/>
            <person name="Nakayama K."/>
        </authorList>
    </citation>
    <scope>NUCLEOTIDE SEQUENCE</scope>
</reference>
<feature type="compositionally biased region" description="Polar residues" evidence="1">
    <location>
        <begin position="101"/>
        <end position="116"/>
    </location>
</feature>
<protein>
    <submittedName>
        <fullName evidence="2">Uncharacterized protein</fullName>
    </submittedName>
</protein>
<evidence type="ECO:0000256" key="1">
    <source>
        <dbReference type="SAM" id="MobiDB-lite"/>
    </source>
</evidence>
<proteinExistence type="predicted"/>
<sequence>MVRKADKKLYKFKKCDFLRLQINDIKDMLLLVVQNQLINLSGDDVADFAIVLRMFTRSLVIQKRVEDLQLRVESYQKQINISKPDTTRPSLGKRHPYTPYKNPQGSIMSTTTRGTG</sequence>
<gene>
    <name evidence="2" type="ORF">Tci_851957</name>
</gene>
<name>A0A699R4L0_TANCI</name>